<evidence type="ECO:0000259" key="1">
    <source>
        <dbReference type="PROSITE" id="PS50801"/>
    </source>
</evidence>
<dbReference type="Proteomes" id="UP001180087">
    <property type="component" value="Chromosome"/>
</dbReference>
<accession>A0ABY9KZ53</accession>
<proteinExistence type="predicted"/>
<name>A0ABY9KZ53_9BACI</name>
<keyword evidence="3" id="KW-1185">Reference proteome</keyword>
<dbReference type="InterPro" id="IPR002645">
    <property type="entry name" value="STAS_dom"/>
</dbReference>
<dbReference type="EMBL" id="CP129113">
    <property type="protein sequence ID" value="WLV24952.1"/>
    <property type="molecule type" value="Genomic_DNA"/>
</dbReference>
<reference evidence="2" key="1">
    <citation type="submission" date="2023-06" db="EMBL/GenBank/DDBJ databases">
        <title>A Treasure from Seagulls: Isolation and Description of Aciduricobacillus qingdaonensis gen. nov., sp. nov., a Rare Obligately Uric Acid-utilizing Member in the Family Bacillaceae.</title>
        <authorList>
            <person name="Liu W."/>
            <person name="Wang B."/>
        </authorList>
    </citation>
    <scope>NUCLEOTIDE SEQUENCE</scope>
    <source>
        <strain evidence="2">44XB</strain>
    </source>
</reference>
<dbReference type="PROSITE" id="PS50801">
    <property type="entry name" value="STAS"/>
    <property type="match status" value="1"/>
</dbReference>
<gene>
    <name evidence="2" type="ORF">QR721_01560</name>
</gene>
<dbReference type="PANTHER" id="PTHR33745">
    <property type="entry name" value="RSBT ANTAGONIST PROTEIN RSBS-RELATED"/>
    <property type="match status" value="1"/>
</dbReference>
<dbReference type="SUPFAM" id="SSF52091">
    <property type="entry name" value="SpoIIaa-like"/>
    <property type="match status" value="1"/>
</dbReference>
<feature type="domain" description="STAS" evidence="1">
    <location>
        <begin position="32"/>
        <end position="141"/>
    </location>
</feature>
<dbReference type="CDD" id="cd07041">
    <property type="entry name" value="STAS_RsbR_RsbS_like"/>
    <property type="match status" value="1"/>
</dbReference>
<dbReference type="Gene3D" id="3.30.750.24">
    <property type="entry name" value="STAS domain"/>
    <property type="match status" value="1"/>
</dbReference>
<protein>
    <submittedName>
        <fullName evidence="2">STAS domain-containing protein</fullName>
    </submittedName>
</protein>
<evidence type="ECO:0000313" key="2">
    <source>
        <dbReference type="EMBL" id="WLV24952.1"/>
    </source>
</evidence>
<dbReference type="InterPro" id="IPR036513">
    <property type="entry name" value="STAS_dom_sf"/>
</dbReference>
<organism evidence="2 3">
    <name type="scientific">Aciduricibacillus chroicocephali</name>
    <dbReference type="NCBI Taxonomy" id="3054939"/>
    <lineage>
        <taxon>Bacteria</taxon>
        <taxon>Bacillati</taxon>
        <taxon>Bacillota</taxon>
        <taxon>Bacilli</taxon>
        <taxon>Bacillales</taxon>
        <taxon>Bacillaceae</taxon>
        <taxon>Aciduricibacillus</taxon>
    </lineage>
</organism>
<dbReference type="RefSeq" id="WP_348028501.1">
    <property type="nucleotide sequence ID" value="NZ_CP129113.1"/>
</dbReference>
<sequence>MSNEIDELKARLREYEQLVEELSAPIIPSIIPETILVPLMGTLTEQRFQLIQEKVLNTIANDGSDTVLIDFTGINLNDVDRMGLDGLSCQVSQLNSALDVMGVKTVFVGFSPEFVRAIVTAGVDVSRYHVHASFRTALQHVMRDKGLEFNDLR</sequence>
<dbReference type="InterPro" id="IPR051932">
    <property type="entry name" value="Bact_StressResp_Reg"/>
</dbReference>
<dbReference type="Pfam" id="PF01740">
    <property type="entry name" value="STAS"/>
    <property type="match status" value="1"/>
</dbReference>
<evidence type="ECO:0000313" key="3">
    <source>
        <dbReference type="Proteomes" id="UP001180087"/>
    </source>
</evidence>